<keyword evidence="2" id="KW-1185">Reference proteome</keyword>
<protein>
    <recommendedName>
        <fullName evidence="3">Ribosomal protein L25</fullName>
    </recommendedName>
</protein>
<reference evidence="1 2" key="1">
    <citation type="submission" date="2024-01" db="EMBL/GenBank/DDBJ databases">
        <authorList>
            <consortium name="Genoscope - CEA"/>
            <person name="William W."/>
        </authorList>
    </citation>
    <scope>NUCLEOTIDE SEQUENCE [LARGE SCALE GENOMIC DNA]</scope>
    <source>
        <strain evidence="1 2">29B2s-10</strain>
    </source>
</reference>
<gene>
    <name evidence="1" type="ORF">CAAN4_C12926</name>
</gene>
<sequence>MSIKSYWRHPLLWNPGRWLNKRRFIGVKNYRVQKEIPSIESLEANPFTQALINDTAMDAGTRLVFPRGSMVRLTMDARPDSGANNKESMKYFLTPIIDDPPIPLQFSRSYILRNYFYIKYHSMVGTWRKFIPYQFHFKNKSSKISNSKFGVIPKVHDQIGKLYMNKVLQGIQASDVETIERSNLKDFKGDGLVIDLDISANESGYLHFINGTPIISLNGLPTEFQMELINELKPNDLIFFPNSYKNMNLTANLVTLFNYYN</sequence>
<dbReference type="EMBL" id="OZ004255">
    <property type="protein sequence ID" value="CAK7901630.1"/>
    <property type="molecule type" value="Genomic_DNA"/>
</dbReference>
<accession>A0ABP0E9U7</accession>
<dbReference type="Proteomes" id="UP001497600">
    <property type="component" value="Chromosome C"/>
</dbReference>
<evidence type="ECO:0008006" key="3">
    <source>
        <dbReference type="Google" id="ProtNLM"/>
    </source>
</evidence>
<evidence type="ECO:0000313" key="1">
    <source>
        <dbReference type="EMBL" id="CAK7901630.1"/>
    </source>
</evidence>
<name>A0ABP0E9U7_9ASCO</name>
<organism evidence="1 2">
    <name type="scientific">[Candida] anglica</name>
    <dbReference type="NCBI Taxonomy" id="148631"/>
    <lineage>
        <taxon>Eukaryota</taxon>
        <taxon>Fungi</taxon>
        <taxon>Dikarya</taxon>
        <taxon>Ascomycota</taxon>
        <taxon>Saccharomycotina</taxon>
        <taxon>Pichiomycetes</taxon>
        <taxon>Debaryomycetaceae</taxon>
        <taxon>Kurtzmaniella</taxon>
    </lineage>
</organism>
<proteinExistence type="predicted"/>
<evidence type="ECO:0000313" key="2">
    <source>
        <dbReference type="Proteomes" id="UP001497600"/>
    </source>
</evidence>